<feature type="compositionally biased region" description="Polar residues" evidence="1">
    <location>
        <begin position="646"/>
        <end position="656"/>
    </location>
</feature>
<dbReference type="RefSeq" id="XP_033660336.1">
    <property type="nucleotide sequence ID" value="XM_033809745.1"/>
</dbReference>
<feature type="compositionally biased region" description="Low complexity" evidence="1">
    <location>
        <begin position="32"/>
        <end position="49"/>
    </location>
</feature>
<reference evidence="3" key="1">
    <citation type="journal article" date="2020" name="Stud. Mycol.">
        <title>101 Dothideomycetes genomes: a test case for predicting lifestyles and emergence of pathogens.</title>
        <authorList>
            <person name="Haridas S."/>
            <person name="Albert R."/>
            <person name="Binder M."/>
            <person name="Bloem J."/>
            <person name="Labutti K."/>
            <person name="Salamov A."/>
            <person name="Andreopoulos B."/>
            <person name="Baker S."/>
            <person name="Barry K."/>
            <person name="Bills G."/>
            <person name="Bluhm B."/>
            <person name="Cannon C."/>
            <person name="Castanera R."/>
            <person name="Culley D."/>
            <person name="Daum C."/>
            <person name="Ezra D."/>
            <person name="Gonzalez J."/>
            <person name="Henrissat B."/>
            <person name="Kuo A."/>
            <person name="Liang C."/>
            <person name="Lipzen A."/>
            <person name="Lutzoni F."/>
            <person name="Magnuson J."/>
            <person name="Mondo S."/>
            <person name="Nolan M."/>
            <person name="Ohm R."/>
            <person name="Pangilinan J."/>
            <person name="Park H.-J."/>
            <person name="Ramirez L."/>
            <person name="Alfaro M."/>
            <person name="Sun H."/>
            <person name="Tritt A."/>
            <person name="Yoshinaga Y."/>
            <person name="Zwiers L.-H."/>
            <person name="Turgeon B."/>
            <person name="Goodwin S."/>
            <person name="Spatafora J."/>
            <person name="Crous P."/>
            <person name="Grigoriev I."/>
        </authorList>
    </citation>
    <scope>NUCLEOTIDE SEQUENCE</scope>
    <source>
        <strain evidence="3">ATCC 36951</strain>
    </source>
</reference>
<sequence>MAKETTRPMMKGGRIVREPVAAETTASANRKTAASGAGATNTTALASGSITVTGGRSTTRQSNRIRGSGPAAIEGLDKESRLGRELSSQLIQNPGATRKRREREAKQNGLSGKGNAKWMGAWEPEVPDDYDDEESDEEAERQSNDTPADAGGKKGATGRKKRKAPTRTDATESSRPSKKPRKTGPSRRNQNSGETPPDDGGGGGDDDPDDKAQRPSRGPPRNPDEKFLRDCIEELQNLNPNNGTRRQAHIRNVLPILRQVRQPIDDRIQHFANILPEEDPGRPDCYILDAAEAKRLLESNVDVEAPVLVPNGAREGLFTGSMARPIEQVLRTWYLDANESTTLVDSLELEGNGREREMVTIALVRQRFLEREAERLHPWNLPDMPNPRPQHCVPHFMQSLNCNFLQDVLRRALDDTAEICPEVCPAALPNRLGCSNETHKLTHREFHKLKENSGFWQGTVMLAEPGAITTSHFDTWSMGTWISCHEGQIGLIWRSHPTDDEMRNQLVNDEDAGYHLEGTSIYKVLRPGDAVYMPSGTIHTVFRKPSGKQTLGLAGHIVRRSAAASWLKFLNMDAEDTADDWLEFKNDDYEFVVPPLARAVRAVLDPEQQRDQRELFGGRGPWTRANNRSETLLRTAERLQTVAFDNPSNSPANSPRGSRGPTSHAEGRPEQQQETQTGDQPDAEEEPNTDVEPGPNAEGGPEEEEEEADQDSIEKPPKRRRTRKATESETVASSSAPAASKRQTRKGKKDYIGSF</sequence>
<feature type="compositionally biased region" description="Basic residues" evidence="1">
    <location>
        <begin position="156"/>
        <end position="165"/>
    </location>
</feature>
<dbReference type="AlphaFoldDB" id="A0A6A6BXD1"/>
<evidence type="ECO:0000313" key="3">
    <source>
        <dbReference type="EMBL" id="KAF2159447.1"/>
    </source>
</evidence>
<keyword evidence="4" id="KW-1185">Reference proteome</keyword>
<gene>
    <name evidence="3" type="ORF">M409DRAFT_30065</name>
</gene>
<feature type="compositionally biased region" description="Polar residues" evidence="1">
    <location>
        <begin position="86"/>
        <end position="95"/>
    </location>
</feature>
<feature type="compositionally biased region" description="Basic residues" evidence="1">
    <location>
        <begin position="176"/>
        <end position="185"/>
    </location>
</feature>
<feature type="compositionally biased region" description="Acidic residues" evidence="1">
    <location>
        <begin position="125"/>
        <end position="139"/>
    </location>
</feature>
<feature type="domain" description="JmjC" evidence="2">
    <location>
        <begin position="430"/>
        <end position="574"/>
    </location>
</feature>
<feature type="compositionally biased region" description="Basic and acidic residues" evidence="1">
    <location>
        <begin position="75"/>
        <end position="84"/>
    </location>
</feature>
<accession>A0A6A6BXD1</accession>
<feature type="compositionally biased region" description="Acidic residues" evidence="1">
    <location>
        <begin position="700"/>
        <end position="711"/>
    </location>
</feature>
<dbReference type="GeneID" id="54563017"/>
<dbReference type="InterPro" id="IPR003347">
    <property type="entry name" value="JmjC_dom"/>
</dbReference>
<dbReference type="OrthoDB" id="3860121at2759"/>
<feature type="compositionally biased region" description="Basic and acidic residues" evidence="1">
    <location>
        <begin position="607"/>
        <end position="616"/>
    </location>
</feature>
<evidence type="ECO:0000256" key="1">
    <source>
        <dbReference type="SAM" id="MobiDB-lite"/>
    </source>
</evidence>
<feature type="region of interest" description="Disordered" evidence="1">
    <location>
        <begin position="607"/>
        <end position="755"/>
    </location>
</feature>
<evidence type="ECO:0000313" key="4">
    <source>
        <dbReference type="Proteomes" id="UP000799537"/>
    </source>
</evidence>
<feature type="compositionally biased region" description="Polar residues" evidence="1">
    <location>
        <begin position="50"/>
        <end position="65"/>
    </location>
</feature>
<feature type="compositionally biased region" description="Low complexity" evidence="1">
    <location>
        <begin position="728"/>
        <end position="740"/>
    </location>
</feature>
<organism evidence="3 4">
    <name type="scientific">Zasmidium cellare ATCC 36951</name>
    <dbReference type="NCBI Taxonomy" id="1080233"/>
    <lineage>
        <taxon>Eukaryota</taxon>
        <taxon>Fungi</taxon>
        <taxon>Dikarya</taxon>
        <taxon>Ascomycota</taxon>
        <taxon>Pezizomycotina</taxon>
        <taxon>Dothideomycetes</taxon>
        <taxon>Dothideomycetidae</taxon>
        <taxon>Mycosphaerellales</taxon>
        <taxon>Mycosphaerellaceae</taxon>
        <taxon>Zasmidium</taxon>
    </lineage>
</organism>
<name>A0A6A6BXD1_ZASCE</name>
<proteinExistence type="predicted"/>
<dbReference type="Proteomes" id="UP000799537">
    <property type="component" value="Unassembled WGS sequence"/>
</dbReference>
<dbReference type="SUPFAM" id="SSF51197">
    <property type="entry name" value="Clavaminate synthase-like"/>
    <property type="match status" value="1"/>
</dbReference>
<feature type="region of interest" description="Disordered" evidence="1">
    <location>
        <begin position="1"/>
        <end position="225"/>
    </location>
</feature>
<evidence type="ECO:0000259" key="2">
    <source>
        <dbReference type="PROSITE" id="PS51184"/>
    </source>
</evidence>
<dbReference type="PROSITE" id="PS51184">
    <property type="entry name" value="JMJC"/>
    <property type="match status" value="1"/>
</dbReference>
<protein>
    <recommendedName>
        <fullName evidence="2">JmjC domain-containing protein</fullName>
    </recommendedName>
</protein>
<dbReference type="EMBL" id="ML993637">
    <property type="protein sequence ID" value="KAF2159447.1"/>
    <property type="molecule type" value="Genomic_DNA"/>
</dbReference>